<protein>
    <submittedName>
        <fullName evidence="2">Type IV secretory pathway VirB10-like protein</fullName>
    </submittedName>
</protein>
<feature type="region of interest" description="Disordered" evidence="1">
    <location>
        <begin position="84"/>
        <end position="174"/>
    </location>
</feature>
<evidence type="ECO:0000313" key="2">
    <source>
        <dbReference type="EMBL" id="MBB4857903.1"/>
    </source>
</evidence>
<dbReference type="AlphaFoldDB" id="A0A7W7NUV6"/>
<evidence type="ECO:0000256" key="1">
    <source>
        <dbReference type="SAM" id="MobiDB-lite"/>
    </source>
</evidence>
<dbReference type="EMBL" id="JACHLR010000004">
    <property type="protein sequence ID" value="MBB4857903.1"/>
    <property type="molecule type" value="Genomic_DNA"/>
</dbReference>
<dbReference type="RefSeq" id="WP_184243179.1">
    <property type="nucleotide sequence ID" value="NZ_JACHLR010000004.1"/>
</dbReference>
<gene>
    <name evidence="2" type="ORF">HNO88_001217</name>
</gene>
<dbReference type="Proteomes" id="UP000555448">
    <property type="component" value="Unassembled WGS sequence"/>
</dbReference>
<proteinExistence type="predicted"/>
<accession>A0A7W7NUV6</accession>
<organism evidence="2 3">
    <name type="scientific">Novosphingobium chloroacetimidivorans</name>
    <dbReference type="NCBI Taxonomy" id="1428314"/>
    <lineage>
        <taxon>Bacteria</taxon>
        <taxon>Pseudomonadati</taxon>
        <taxon>Pseudomonadota</taxon>
        <taxon>Alphaproteobacteria</taxon>
        <taxon>Sphingomonadales</taxon>
        <taxon>Sphingomonadaceae</taxon>
        <taxon>Novosphingobium</taxon>
    </lineage>
</organism>
<reference evidence="2 3" key="1">
    <citation type="submission" date="2020-08" db="EMBL/GenBank/DDBJ databases">
        <title>Functional genomics of gut bacteria from endangered species of beetles.</title>
        <authorList>
            <person name="Carlos-Shanley C."/>
        </authorList>
    </citation>
    <scope>NUCLEOTIDE SEQUENCE [LARGE SCALE GENOMIC DNA]</scope>
    <source>
        <strain evidence="2 3">S00245</strain>
    </source>
</reference>
<feature type="compositionally biased region" description="Low complexity" evidence="1">
    <location>
        <begin position="90"/>
        <end position="108"/>
    </location>
</feature>
<comment type="caution">
    <text evidence="2">The sequence shown here is derived from an EMBL/GenBank/DDBJ whole genome shotgun (WGS) entry which is preliminary data.</text>
</comment>
<evidence type="ECO:0000313" key="3">
    <source>
        <dbReference type="Proteomes" id="UP000555448"/>
    </source>
</evidence>
<sequence length="188" mass="20427">MARKPKKLKVFRTAVGFRDAYVAAPSRAAALRAWGTEKDLFARGAAEEVTDAELGAEALEKPGDVVYRTRGGLKEQVAALGKLPARKAAKAATKPVSAKAAPATAAPEPAKPPIPRPSRAEVEEAEAAIAQHEREQAEAEHAMQERERALAAERDAMESRLSRERKQLQGKLEAARAAYREALDRWEP</sequence>
<feature type="compositionally biased region" description="Basic and acidic residues" evidence="1">
    <location>
        <begin position="131"/>
        <end position="167"/>
    </location>
</feature>
<name>A0A7W7NUV6_9SPHN</name>
<keyword evidence="3" id="KW-1185">Reference proteome</keyword>